<accession>A0ABT9QFV5</accession>
<feature type="transmembrane region" description="Helical" evidence="2">
    <location>
        <begin position="59"/>
        <end position="82"/>
    </location>
</feature>
<feature type="transmembrane region" description="Helical" evidence="2">
    <location>
        <begin position="20"/>
        <end position="39"/>
    </location>
</feature>
<sequence length="392" mass="41539">MLVQLKPDARVKNAPRNQEWFLALLPVFPLALLVMRLWYASKQDTQTLLLLVQTISPLGLLSAVLLATIWVLPVVVLGGRLLGTLYWISTGRTSWLVRAAERLPDWVVLLAVVVGVLAWQLRFLPTLAMLALAVAGLTVRDRFPGHEELRTTFCYALPLIAAVLSYVLLWPAVATAFAAGDMASAILLVLPPGLTVLLTGPVPAGSARVLTHGIATAMAALMPFLAGVVVMKAPILPLIALQVVEDEKEPGRVIVGYLVASDDQMSTILDREGSVSFLRNDQLQSKVLCPDPGEVFRTSVNLHGWYAEQSVISWLAPALRTGAARAVPPIPEPAGRDPSPSPSPSGDGPSPASGLPGRSPSPAPSPSGESVSPAPADGDPLPVVPPACPFPR</sequence>
<feature type="compositionally biased region" description="Pro residues" evidence="1">
    <location>
        <begin position="382"/>
        <end position="392"/>
    </location>
</feature>
<evidence type="ECO:0000313" key="4">
    <source>
        <dbReference type="Proteomes" id="UP001225356"/>
    </source>
</evidence>
<feature type="compositionally biased region" description="Low complexity" evidence="1">
    <location>
        <begin position="366"/>
        <end position="376"/>
    </location>
</feature>
<keyword evidence="2" id="KW-0812">Transmembrane</keyword>
<dbReference type="Proteomes" id="UP001225356">
    <property type="component" value="Unassembled WGS sequence"/>
</dbReference>
<keyword evidence="2" id="KW-1133">Transmembrane helix</keyword>
<dbReference type="EMBL" id="JAUSQU010000001">
    <property type="protein sequence ID" value="MDP9845651.1"/>
    <property type="molecule type" value="Genomic_DNA"/>
</dbReference>
<organism evidence="3 4">
    <name type="scientific">Streptosporangium lutulentum</name>
    <dbReference type="NCBI Taxonomy" id="1461250"/>
    <lineage>
        <taxon>Bacteria</taxon>
        <taxon>Bacillati</taxon>
        <taxon>Actinomycetota</taxon>
        <taxon>Actinomycetes</taxon>
        <taxon>Streptosporangiales</taxon>
        <taxon>Streptosporangiaceae</taxon>
        <taxon>Streptosporangium</taxon>
    </lineage>
</organism>
<evidence type="ECO:0000256" key="2">
    <source>
        <dbReference type="SAM" id="Phobius"/>
    </source>
</evidence>
<comment type="caution">
    <text evidence="3">The sequence shown here is derived from an EMBL/GenBank/DDBJ whole genome shotgun (WGS) entry which is preliminary data.</text>
</comment>
<gene>
    <name evidence="3" type="ORF">J2853_004862</name>
</gene>
<evidence type="ECO:0000256" key="1">
    <source>
        <dbReference type="SAM" id="MobiDB-lite"/>
    </source>
</evidence>
<protein>
    <submittedName>
        <fullName evidence="3">Uncharacterized protein</fullName>
    </submittedName>
</protein>
<feature type="transmembrane region" description="Helical" evidence="2">
    <location>
        <begin position="155"/>
        <end position="177"/>
    </location>
</feature>
<feature type="transmembrane region" description="Helical" evidence="2">
    <location>
        <begin position="103"/>
        <end position="121"/>
    </location>
</feature>
<reference evidence="3 4" key="1">
    <citation type="submission" date="2023-07" db="EMBL/GenBank/DDBJ databases">
        <title>Sequencing the genomes of 1000 actinobacteria strains.</title>
        <authorList>
            <person name="Klenk H.-P."/>
        </authorList>
    </citation>
    <scope>NUCLEOTIDE SEQUENCE [LARGE SCALE GENOMIC DNA]</scope>
    <source>
        <strain evidence="3 4">DSM 46740</strain>
    </source>
</reference>
<keyword evidence="2" id="KW-0472">Membrane</keyword>
<dbReference type="RefSeq" id="WP_307561473.1">
    <property type="nucleotide sequence ID" value="NZ_JAUSQU010000001.1"/>
</dbReference>
<feature type="region of interest" description="Disordered" evidence="1">
    <location>
        <begin position="326"/>
        <end position="392"/>
    </location>
</feature>
<feature type="transmembrane region" description="Helical" evidence="2">
    <location>
        <begin position="183"/>
        <end position="202"/>
    </location>
</feature>
<feature type="transmembrane region" description="Helical" evidence="2">
    <location>
        <begin position="209"/>
        <end position="231"/>
    </location>
</feature>
<feature type="compositionally biased region" description="Low complexity" evidence="1">
    <location>
        <begin position="344"/>
        <end position="358"/>
    </location>
</feature>
<feature type="transmembrane region" description="Helical" evidence="2">
    <location>
        <begin position="127"/>
        <end position="143"/>
    </location>
</feature>
<keyword evidence="4" id="KW-1185">Reference proteome</keyword>
<name>A0ABT9QFV5_9ACTN</name>
<evidence type="ECO:0000313" key="3">
    <source>
        <dbReference type="EMBL" id="MDP9845651.1"/>
    </source>
</evidence>
<proteinExistence type="predicted"/>